<dbReference type="InterPro" id="IPR009030">
    <property type="entry name" value="Growth_fac_rcpt_cys_sf"/>
</dbReference>
<comment type="caution">
    <text evidence="4">The sequence shown here is derived from an EMBL/GenBank/DDBJ whole genome shotgun (WGS) entry which is preliminary data.</text>
</comment>
<keyword evidence="5" id="KW-1185">Reference proteome</keyword>
<dbReference type="Pfam" id="PF07699">
    <property type="entry name" value="Ephrin_rec_like"/>
    <property type="match status" value="1"/>
</dbReference>
<evidence type="ECO:0000313" key="5">
    <source>
        <dbReference type="Proteomes" id="UP001642464"/>
    </source>
</evidence>
<keyword evidence="2" id="KW-0732">Signal</keyword>
<feature type="transmembrane region" description="Helical" evidence="1">
    <location>
        <begin position="887"/>
        <end position="914"/>
    </location>
</feature>
<proteinExistence type="predicted"/>
<dbReference type="Proteomes" id="UP001642464">
    <property type="component" value="Unassembled WGS sequence"/>
</dbReference>
<protein>
    <recommendedName>
        <fullName evidence="3">Tyrosine-protein kinase ephrin type A/B receptor-like domain-containing protein</fullName>
    </recommendedName>
</protein>
<evidence type="ECO:0000313" key="4">
    <source>
        <dbReference type="EMBL" id="CAK9011786.1"/>
    </source>
</evidence>
<feature type="transmembrane region" description="Helical" evidence="1">
    <location>
        <begin position="926"/>
        <end position="948"/>
    </location>
</feature>
<sequence length="1298" mass="146394">MGRVWASWALLLGVGAADWIAWKGNESQGAPSTGAWRRVPRSGRFEAFAWEGPNPKQAVNGYRYFFKDATKYTLGNATNATELVVWQPFPENDRDSAVGANIRAALFNLYHEQLDKFKVTLHNMGWDGVAKNSICTSNAPCPNVILLGSSQLSDRVVADRVKPLNHFMEEYLRANLARMQDDFPGVADYQYFYEGKWMGIPFLSDVRLIAFNKTTLFNLNISIPPPYNTRRQEWTWQDLLDNACEATERLNCTAGLLANSDFDEDFKFFTLMVQSGGGSLYQQEGEGQDQSLRCSINSPVGVNVLKNFWKPIITRKCMMGHNGGPFWAGVSPPSEALKDLLQMKSLNVAHPPNMTSFSNYNYTDPNRPQGHIDAYVWSSGFDESMTVGDCRKQWWPIPYSKWSPQCKPGRAQMLMGNLSECKQAMLEYEMDTLIFERGICELLTCPTKEATVSLLPGTAWAVKASKRQVFSTWCTEVLYANMPQNHTFLGGSGLIIPKKAGDRHNCHRLDVTEDKICLREKEGWKIILELSDTDKPFMKQANLLKQQSVPPPRLSLAEAIQARSKLWYPVVTAMKNGIPSQYPNTPIPESADIEEMKPVRLAMLETIYGNVSEETSLGHACEILDDLVRPCNAPRWETDVRCLNPFDGLAGCEAGSHLDSDQLGIIRCRPCESGTYRPDRSVDQTCEPCPVGRYAAKRGSGNCSVCPLGLVAQSPGQVACFNCSAGQTPECSARCRECPKGTYQEGFQCVDCPLGYTSPMKSPNETYCFPKASLIWLNFLLVLDVCALLLLLPSFFGKPVAVQDIYLDEGKLVLKTWGSHQVHRWAPLPVKIRLTHTHHYLLEEKNVFRVKWRDPDELYLLQDQGEHISKDINTSWGRMRILPRCSLWASATCGIPSLIVLVFLLVILALYLYWAILNGIGEAKHLPWSLSIALLGALGVLVVHYWVWRNHVLSTPLRRRQGSFKQRLLKANPNPQPTERGPDRAITAEQIGELFEYFRDFIRRRDMHYVTNNLVLPFTKPYHLSYAEVAGPSRASWFVSHCWSNAFEDFFHSLQNMAQGKACFDWRKVTFWICSFSNNQFKVQEELGDGDPLKSSFYLALQSPECHGTAMVLDNDCVPLQRSWCLFELLQTRYVAPKLKSGYEGLLLCTPNGVLQWGNAHVDTVVRLAEKVGEIRLENAEASRVEDKIMIDACVIETVPGGFAEVNKFAKECIKTVLDAANGSFQVRVQELMQRLDREGSPVAPLAPRLLGRNTFRSQQHYSGVIKTQHLQDHLLPPFRTKVHGPNEREVWLPGSDR</sequence>
<dbReference type="Pfam" id="PF01547">
    <property type="entry name" value="SBP_bac_1"/>
    <property type="match status" value="1"/>
</dbReference>
<dbReference type="CDD" id="cd00185">
    <property type="entry name" value="TNFRSF"/>
    <property type="match status" value="1"/>
</dbReference>
<evidence type="ECO:0000256" key="2">
    <source>
        <dbReference type="SAM" id="SignalP"/>
    </source>
</evidence>
<name>A0ABP0JBL2_9DINO</name>
<dbReference type="SUPFAM" id="SSF53850">
    <property type="entry name" value="Periplasmic binding protein-like II"/>
    <property type="match status" value="1"/>
</dbReference>
<dbReference type="Gene3D" id="2.10.50.10">
    <property type="entry name" value="Tumor Necrosis Factor Receptor, subunit A, domain 2"/>
    <property type="match status" value="1"/>
</dbReference>
<accession>A0ABP0JBL2</accession>
<dbReference type="InterPro" id="IPR011641">
    <property type="entry name" value="Tyr-kin_ephrin_A/B_rcpt-like"/>
</dbReference>
<feature type="domain" description="Tyrosine-protein kinase ephrin type A/B receptor-like" evidence="3">
    <location>
        <begin position="666"/>
        <end position="700"/>
    </location>
</feature>
<dbReference type="PANTHER" id="PTHR46967:SF2">
    <property type="entry name" value="SUSHI, VON WILLEBRAND FACTOR TYPE A, EGF AND PENTRAXIN DOMAIN-CONTAINING PROTEIN 1-LIKE"/>
    <property type="match status" value="1"/>
</dbReference>
<feature type="chain" id="PRO_5045116104" description="Tyrosine-protein kinase ephrin type A/B receptor-like domain-containing protein" evidence="2">
    <location>
        <begin position="18"/>
        <end position="1298"/>
    </location>
</feature>
<dbReference type="EMBL" id="CAXAMM010006668">
    <property type="protein sequence ID" value="CAK9011786.1"/>
    <property type="molecule type" value="Genomic_DNA"/>
</dbReference>
<organism evidence="4 5">
    <name type="scientific">Durusdinium trenchii</name>
    <dbReference type="NCBI Taxonomy" id="1381693"/>
    <lineage>
        <taxon>Eukaryota</taxon>
        <taxon>Sar</taxon>
        <taxon>Alveolata</taxon>
        <taxon>Dinophyceae</taxon>
        <taxon>Suessiales</taxon>
        <taxon>Symbiodiniaceae</taxon>
        <taxon>Durusdinium</taxon>
    </lineage>
</organism>
<gene>
    <name evidence="4" type="ORF">SCF082_LOCUS11234</name>
</gene>
<keyword evidence="1" id="KW-1133">Transmembrane helix</keyword>
<keyword evidence="1" id="KW-0472">Membrane</keyword>
<reference evidence="4 5" key="1">
    <citation type="submission" date="2024-02" db="EMBL/GenBank/DDBJ databases">
        <authorList>
            <person name="Chen Y."/>
            <person name="Shah S."/>
            <person name="Dougan E. K."/>
            <person name="Thang M."/>
            <person name="Chan C."/>
        </authorList>
    </citation>
    <scope>NUCLEOTIDE SEQUENCE [LARGE SCALE GENOMIC DNA]</scope>
</reference>
<keyword evidence="1" id="KW-0812">Transmembrane</keyword>
<dbReference type="InterPro" id="IPR006059">
    <property type="entry name" value="SBP"/>
</dbReference>
<evidence type="ECO:0000256" key="1">
    <source>
        <dbReference type="SAM" id="Phobius"/>
    </source>
</evidence>
<dbReference type="SMART" id="SM01411">
    <property type="entry name" value="Ephrin_rec_like"/>
    <property type="match status" value="2"/>
</dbReference>
<feature type="signal peptide" evidence="2">
    <location>
        <begin position="1"/>
        <end position="17"/>
    </location>
</feature>
<feature type="transmembrane region" description="Helical" evidence="1">
    <location>
        <begin position="774"/>
        <end position="796"/>
    </location>
</feature>
<dbReference type="Gene3D" id="3.40.190.10">
    <property type="entry name" value="Periplasmic binding protein-like II"/>
    <property type="match status" value="1"/>
</dbReference>
<evidence type="ECO:0000259" key="3">
    <source>
        <dbReference type="Pfam" id="PF07699"/>
    </source>
</evidence>
<dbReference type="SUPFAM" id="SSF57184">
    <property type="entry name" value="Growth factor receptor domain"/>
    <property type="match status" value="1"/>
</dbReference>
<dbReference type="PANTHER" id="PTHR46967">
    <property type="entry name" value="INSULIN-LIKE GROWTH FACTOR BINDING PROTEIN,N-TERMINAL"/>
    <property type="match status" value="1"/>
</dbReference>